<accession>A0A8H4KTW4</accession>
<dbReference type="Proteomes" id="UP000605986">
    <property type="component" value="Unassembled WGS sequence"/>
</dbReference>
<evidence type="ECO:0000259" key="1">
    <source>
        <dbReference type="Pfam" id="PF06985"/>
    </source>
</evidence>
<gene>
    <name evidence="2" type="ORF">F53441_663</name>
</gene>
<proteinExistence type="predicted"/>
<sequence length="634" mass="70833">MQESEVHDFPRSPRASKNGCQYCSLVCQAAVLLRSAAERPALSISIYKDLPAELHSLSSRDGYDVVEIYASSNSTNNSFPSLGNEVPLRSDSPSSFKFIEACYERCQQEHGQCRQYTTCLPKRVVDISGPDYKLVEPNPGMQSTYAALSYCWGSLGEQITTSKTIDKLKSCIPRDIFPVVFEEAATVARRLGITYLWIDTVCIIQDNKRDWECEAAKMAEVFENATVTIAASSSADPTIPFFTHRLSSYRDMQLKYDSRDSNRQLSFKARRKIPLGIHIKSYQTAEIDPLDSRAWALQEKELATRFISFTGGEVQWKCKQQRLCECQNTSFPSKRLFHTSSPSDQQYKDWHNIVEKCASRKLRYATDRIPGLAGLAGKFSAITGSTYMVGMWKENLLQDLSWQRGHRTAVEPVAEYLSPSFSWVSITGSSNYALARDEYPGTRIQNCTITDSRCETTGSGISGLVTSGSLVARGPTIYAQLCSTNPKNGQAYTMQIGGVTFNPGTYERGVCEFSVDALLEYCPSKAEDRGKPTLQRISGPHEPKTVNGVVKLLSLYTINHPEYAYENFLILGKSRTQNDAYERIGIGTGKIYRKGDGCSDGVSDQTPPFQWLIASFDNMRPLVDRAMIEDMVIV</sequence>
<dbReference type="Pfam" id="PF06985">
    <property type="entry name" value="HET"/>
    <property type="match status" value="1"/>
</dbReference>
<dbReference type="AlphaFoldDB" id="A0A8H4KTW4"/>
<evidence type="ECO:0000313" key="2">
    <source>
        <dbReference type="EMBL" id="KAF4457390.1"/>
    </source>
</evidence>
<organism evidence="2 3">
    <name type="scientific">Fusarium austroafricanum</name>
    <dbReference type="NCBI Taxonomy" id="2364996"/>
    <lineage>
        <taxon>Eukaryota</taxon>
        <taxon>Fungi</taxon>
        <taxon>Dikarya</taxon>
        <taxon>Ascomycota</taxon>
        <taxon>Pezizomycotina</taxon>
        <taxon>Sordariomycetes</taxon>
        <taxon>Hypocreomycetidae</taxon>
        <taxon>Hypocreales</taxon>
        <taxon>Nectriaceae</taxon>
        <taxon>Fusarium</taxon>
        <taxon>Fusarium concolor species complex</taxon>
    </lineage>
</organism>
<comment type="caution">
    <text evidence="2">The sequence shown here is derived from an EMBL/GenBank/DDBJ whole genome shotgun (WGS) entry which is preliminary data.</text>
</comment>
<dbReference type="OrthoDB" id="5125733at2759"/>
<name>A0A8H4KTW4_9HYPO</name>
<dbReference type="PANTHER" id="PTHR33112">
    <property type="entry name" value="DOMAIN PROTEIN, PUTATIVE-RELATED"/>
    <property type="match status" value="1"/>
</dbReference>
<protein>
    <submittedName>
        <fullName evidence="2">HET-domain-containing protein</fullName>
    </submittedName>
</protein>
<reference evidence="2" key="1">
    <citation type="submission" date="2020-01" db="EMBL/GenBank/DDBJ databases">
        <title>Identification and distribution of gene clusters putatively required for synthesis of sphingolipid metabolism inhibitors in phylogenetically diverse species of the filamentous fungus Fusarium.</title>
        <authorList>
            <person name="Kim H.-S."/>
            <person name="Busman M."/>
            <person name="Brown D.W."/>
            <person name="Divon H."/>
            <person name="Uhlig S."/>
            <person name="Proctor R.H."/>
        </authorList>
    </citation>
    <scope>NUCLEOTIDE SEQUENCE</scope>
    <source>
        <strain evidence="2">NRRL 53441</strain>
    </source>
</reference>
<feature type="domain" description="Heterokaryon incompatibility" evidence="1">
    <location>
        <begin position="145"/>
        <end position="299"/>
    </location>
</feature>
<dbReference type="InterPro" id="IPR010730">
    <property type="entry name" value="HET"/>
</dbReference>
<evidence type="ECO:0000313" key="3">
    <source>
        <dbReference type="Proteomes" id="UP000605986"/>
    </source>
</evidence>
<dbReference type="EMBL" id="JAADJG010000025">
    <property type="protein sequence ID" value="KAF4457390.1"/>
    <property type="molecule type" value="Genomic_DNA"/>
</dbReference>
<dbReference type="PANTHER" id="PTHR33112:SF9">
    <property type="entry name" value="HETEROKARYON INCOMPATIBILITY DOMAIN-CONTAINING PROTEIN"/>
    <property type="match status" value="1"/>
</dbReference>
<keyword evidence="3" id="KW-1185">Reference proteome</keyword>